<reference evidence="3 4" key="1">
    <citation type="journal article" date="2015" name="Genome Biol. Evol.">
        <title>Comparative Genomics of a Bacterivorous Green Alga Reveals Evolutionary Causalities and Consequences of Phago-Mixotrophic Mode of Nutrition.</title>
        <authorList>
            <person name="Burns J.A."/>
            <person name="Paasch A."/>
            <person name="Narechania A."/>
            <person name="Kim E."/>
        </authorList>
    </citation>
    <scope>NUCLEOTIDE SEQUENCE [LARGE SCALE GENOMIC DNA]</scope>
    <source>
        <strain evidence="3">PLY_AMNH</strain>
    </source>
</reference>
<proteinExistence type="predicted"/>
<gene>
    <name evidence="3" type="ORF">CYMTET_22045</name>
    <name evidence="2" type="ORF">CYMTET_45515</name>
</gene>
<feature type="domain" description="Methyltransferase FkbM" evidence="1">
    <location>
        <begin position="65"/>
        <end position="129"/>
    </location>
</feature>
<dbReference type="InterPro" id="IPR029063">
    <property type="entry name" value="SAM-dependent_MTases_sf"/>
</dbReference>
<evidence type="ECO:0000313" key="4">
    <source>
        <dbReference type="Proteomes" id="UP001190700"/>
    </source>
</evidence>
<evidence type="ECO:0000259" key="1">
    <source>
        <dbReference type="Pfam" id="PF05050"/>
    </source>
</evidence>
<name>A0AAE0G0R3_9CHLO</name>
<evidence type="ECO:0000313" key="3">
    <source>
        <dbReference type="EMBL" id="KAK3269516.1"/>
    </source>
</evidence>
<dbReference type="EMBL" id="LGRX02031247">
    <property type="protein sequence ID" value="KAK3244895.1"/>
    <property type="molecule type" value="Genomic_DNA"/>
</dbReference>
<reference evidence="3" key="2">
    <citation type="submission" date="2023-06" db="EMBL/GenBank/DDBJ databases">
        <title>Long-read-based genome assembly of the green algal bacterivore Cymbomonas tetramitiformis.</title>
        <authorList>
            <person name="Gyaltshen Y."/>
            <person name="Rozenberg A."/>
            <person name="Paasch A."/>
            <person name="Burns J.A."/>
            <person name="Warring S."/>
            <person name="Larson R."/>
            <person name="Maurer-Alcala X."/>
            <person name="Dacks J."/>
            <person name="Kim E."/>
        </authorList>
    </citation>
    <scope>NUCLEOTIDE SEQUENCE</scope>
    <source>
        <strain evidence="3">PLY_AMNH</strain>
    </source>
</reference>
<dbReference type="Pfam" id="PF05050">
    <property type="entry name" value="Methyltransf_21"/>
    <property type="match status" value="1"/>
</dbReference>
<dbReference type="AlphaFoldDB" id="A0AAE0G0R3"/>
<sequence length="160" mass="18063">MNAGRKVFVFPETVVHTDYHPKVMYIDGLASNSISSSIYTSKRIGLETKRDKQKLLEVKGNRDLLKTKVTVKSINFSDLLSYLKQEASAKRIVVKMDIEGAEYDIIRQALASGTFCFIDTLFIEWHHDIRVAMKIPENFEAVIKSLVEPAPCNVTVVLAD</sequence>
<accession>A0AAE0G0R3</accession>
<dbReference type="EMBL" id="LGRX02010904">
    <property type="protein sequence ID" value="KAK3269516.1"/>
    <property type="molecule type" value="Genomic_DNA"/>
</dbReference>
<protein>
    <recommendedName>
        <fullName evidence="1">Methyltransferase FkbM domain-containing protein</fullName>
    </recommendedName>
</protein>
<dbReference type="InterPro" id="IPR006342">
    <property type="entry name" value="FkbM_mtfrase"/>
</dbReference>
<dbReference type="Proteomes" id="UP001190700">
    <property type="component" value="Unassembled WGS sequence"/>
</dbReference>
<dbReference type="Gene3D" id="3.40.50.150">
    <property type="entry name" value="Vaccinia Virus protein VP39"/>
    <property type="match status" value="1"/>
</dbReference>
<evidence type="ECO:0000313" key="2">
    <source>
        <dbReference type="EMBL" id="KAK3244895.1"/>
    </source>
</evidence>
<dbReference type="SUPFAM" id="SSF53335">
    <property type="entry name" value="S-adenosyl-L-methionine-dependent methyltransferases"/>
    <property type="match status" value="1"/>
</dbReference>
<keyword evidence="4" id="KW-1185">Reference proteome</keyword>
<comment type="caution">
    <text evidence="3">The sequence shown here is derived from an EMBL/GenBank/DDBJ whole genome shotgun (WGS) entry which is preliminary data.</text>
</comment>
<organism evidence="3 4">
    <name type="scientific">Cymbomonas tetramitiformis</name>
    <dbReference type="NCBI Taxonomy" id="36881"/>
    <lineage>
        <taxon>Eukaryota</taxon>
        <taxon>Viridiplantae</taxon>
        <taxon>Chlorophyta</taxon>
        <taxon>Pyramimonadophyceae</taxon>
        <taxon>Pyramimonadales</taxon>
        <taxon>Pyramimonadaceae</taxon>
        <taxon>Cymbomonas</taxon>
    </lineage>
</organism>